<feature type="transmembrane region" description="Helical" evidence="2">
    <location>
        <begin position="91"/>
        <end position="110"/>
    </location>
</feature>
<evidence type="ECO:0000259" key="3">
    <source>
        <dbReference type="Pfam" id="PF13559"/>
    </source>
</evidence>
<feature type="region of interest" description="Disordered" evidence="1">
    <location>
        <begin position="114"/>
        <end position="152"/>
    </location>
</feature>
<protein>
    <submittedName>
        <fullName evidence="4">DUF4129 domain-containing protein</fullName>
    </submittedName>
</protein>
<dbReference type="EMBL" id="BAAABV010000015">
    <property type="protein sequence ID" value="GAA0289636.1"/>
    <property type="molecule type" value="Genomic_DNA"/>
</dbReference>
<sequence length="323" mass="32359">MERERGRTGSARAVLGTAVVGGAALGALLLHPGAGLFADGRGPLGGNPVLVLGLALLALLGGIALRAGYVERVGAQELDPVEQRLADGVRRVLTAAPLVLPLLIVALHRFGSPDPDPERGGAAADGGPGPAPLPPTGPAPVPTLAPAAPAAAPDQGTPSWLTWTLLVLGLALLTGAAVLAARFLWRYLSRPAAPEAGAAPATPEGERGQLAHAVDSGRRALLDGTDVRAAVIACYLAMEESLAASGVARHASDSPHDLLERALAGGLPAAAAATELTALFREARYSTHPMHGGHRERAAAALAALAHGPHPQADAPRTGAGAG</sequence>
<evidence type="ECO:0000256" key="1">
    <source>
        <dbReference type="SAM" id="MobiDB-lite"/>
    </source>
</evidence>
<keyword evidence="2" id="KW-0812">Transmembrane</keyword>
<reference evidence="5" key="1">
    <citation type="journal article" date="2019" name="Int. J. Syst. Evol. Microbiol.">
        <title>The Global Catalogue of Microorganisms (GCM) 10K type strain sequencing project: providing services to taxonomists for standard genome sequencing and annotation.</title>
        <authorList>
            <consortium name="The Broad Institute Genomics Platform"/>
            <consortium name="The Broad Institute Genome Sequencing Center for Infectious Disease"/>
            <person name="Wu L."/>
            <person name="Ma J."/>
        </authorList>
    </citation>
    <scope>NUCLEOTIDE SEQUENCE [LARGE SCALE GENOMIC DNA]</scope>
    <source>
        <strain evidence="5">JCM 4505</strain>
    </source>
</reference>
<name>A0ABP3F3D0_9ACTN</name>
<dbReference type="InterPro" id="IPR025403">
    <property type="entry name" value="TgpA-like_C"/>
</dbReference>
<feature type="transmembrane region" description="Helical" evidence="2">
    <location>
        <begin position="12"/>
        <end position="30"/>
    </location>
</feature>
<evidence type="ECO:0000313" key="5">
    <source>
        <dbReference type="Proteomes" id="UP001501867"/>
    </source>
</evidence>
<accession>A0ABP3F3D0</accession>
<proteinExistence type="predicted"/>
<keyword evidence="2" id="KW-0472">Membrane</keyword>
<feature type="transmembrane region" description="Helical" evidence="2">
    <location>
        <begin position="50"/>
        <end position="70"/>
    </location>
</feature>
<feature type="transmembrane region" description="Helical" evidence="2">
    <location>
        <begin position="160"/>
        <end position="185"/>
    </location>
</feature>
<evidence type="ECO:0000256" key="2">
    <source>
        <dbReference type="SAM" id="Phobius"/>
    </source>
</evidence>
<comment type="caution">
    <text evidence="4">The sequence shown here is derived from an EMBL/GenBank/DDBJ whole genome shotgun (WGS) entry which is preliminary data.</text>
</comment>
<feature type="compositionally biased region" description="Pro residues" evidence="1">
    <location>
        <begin position="129"/>
        <end position="143"/>
    </location>
</feature>
<dbReference type="Pfam" id="PF13559">
    <property type="entry name" value="DUF4129"/>
    <property type="match status" value="1"/>
</dbReference>
<keyword evidence="2" id="KW-1133">Transmembrane helix</keyword>
<evidence type="ECO:0000313" key="4">
    <source>
        <dbReference type="EMBL" id="GAA0289636.1"/>
    </source>
</evidence>
<gene>
    <name evidence="4" type="ORF">GCM10010302_30020</name>
</gene>
<keyword evidence="5" id="KW-1185">Reference proteome</keyword>
<organism evidence="4 5">
    <name type="scientific">Streptomyces polychromogenes</name>
    <dbReference type="NCBI Taxonomy" id="67342"/>
    <lineage>
        <taxon>Bacteria</taxon>
        <taxon>Bacillati</taxon>
        <taxon>Actinomycetota</taxon>
        <taxon>Actinomycetes</taxon>
        <taxon>Kitasatosporales</taxon>
        <taxon>Streptomycetaceae</taxon>
        <taxon>Streptomyces</taxon>
    </lineage>
</organism>
<feature type="domain" description="Protein-glutamine gamma-glutamyltransferase-like C-terminal" evidence="3">
    <location>
        <begin position="234"/>
        <end position="302"/>
    </location>
</feature>
<dbReference type="Proteomes" id="UP001501867">
    <property type="component" value="Unassembled WGS sequence"/>
</dbReference>